<organism evidence="1 2">
    <name type="scientific">Trifolium medium</name>
    <dbReference type="NCBI Taxonomy" id="97028"/>
    <lineage>
        <taxon>Eukaryota</taxon>
        <taxon>Viridiplantae</taxon>
        <taxon>Streptophyta</taxon>
        <taxon>Embryophyta</taxon>
        <taxon>Tracheophyta</taxon>
        <taxon>Spermatophyta</taxon>
        <taxon>Magnoliopsida</taxon>
        <taxon>eudicotyledons</taxon>
        <taxon>Gunneridae</taxon>
        <taxon>Pentapetalae</taxon>
        <taxon>rosids</taxon>
        <taxon>fabids</taxon>
        <taxon>Fabales</taxon>
        <taxon>Fabaceae</taxon>
        <taxon>Papilionoideae</taxon>
        <taxon>50 kb inversion clade</taxon>
        <taxon>NPAAA clade</taxon>
        <taxon>Hologalegina</taxon>
        <taxon>IRL clade</taxon>
        <taxon>Trifolieae</taxon>
        <taxon>Trifolium</taxon>
    </lineage>
</organism>
<name>A0A392R8Q0_9FABA</name>
<evidence type="ECO:0000313" key="2">
    <source>
        <dbReference type="Proteomes" id="UP000265520"/>
    </source>
</evidence>
<dbReference type="AlphaFoldDB" id="A0A392R8Q0"/>
<keyword evidence="2" id="KW-1185">Reference proteome</keyword>
<comment type="caution">
    <text evidence="1">The sequence shown here is derived from an EMBL/GenBank/DDBJ whole genome shotgun (WGS) entry which is preliminary data.</text>
</comment>
<sequence length="52" mass="5817">MALLKHLNFMNAFSLKADSHIIKAADFLHMAKAESPFRTLRSFASQKIITPG</sequence>
<reference evidence="1 2" key="1">
    <citation type="journal article" date="2018" name="Front. Plant Sci.">
        <title>Red Clover (Trifolium pratense) and Zigzag Clover (T. medium) - A Picture of Genomic Similarities and Differences.</title>
        <authorList>
            <person name="Dluhosova J."/>
            <person name="Istvanek J."/>
            <person name="Nedelnik J."/>
            <person name="Repkova J."/>
        </authorList>
    </citation>
    <scope>NUCLEOTIDE SEQUENCE [LARGE SCALE GENOMIC DNA]</scope>
    <source>
        <strain evidence="2">cv. 10/8</strain>
        <tissue evidence="1">Leaf</tissue>
    </source>
</reference>
<accession>A0A392R8Q0</accession>
<dbReference type="EMBL" id="LXQA010197308">
    <property type="protein sequence ID" value="MCI32619.1"/>
    <property type="molecule type" value="Genomic_DNA"/>
</dbReference>
<protein>
    <submittedName>
        <fullName evidence="1">Uncharacterized protein</fullName>
    </submittedName>
</protein>
<dbReference type="Proteomes" id="UP000265520">
    <property type="component" value="Unassembled WGS sequence"/>
</dbReference>
<proteinExistence type="predicted"/>
<evidence type="ECO:0000313" key="1">
    <source>
        <dbReference type="EMBL" id="MCI32619.1"/>
    </source>
</evidence>